<evidence type="ECO:0000256" key="7">
    <source>
        <dbReference type="SAM" id="Phobius"/>
    </source>
</evidence>
<evidence type="ECO:0000256" key="1">
    <source>
        <dbReference type="ARBA" id="ARBA00004651"/>
    </source>
</evidence>
<dbReference type="SMR" id="A0A832STD6"/>
<evidence type="ECO:0000256" key="3">
    <source>
        <dbReference type="ARBA" id="ARBA00022475"/>
    </source>
</evidence>
<evidence type="ECO:0000256" key="2">
    <source>
        <dbReference type="ARBA" id="ARBA00022448"/>
    </source>
</evidence>
<dbReference type="Proteomes" id="UP000645676">
    <property type="component" value="Unassembled WGS sequence"/>
</dbReference>
<dbReference type="Gene3D" id="1.10.1760.20">
    <property type="match status" value="1"/>
</dbReference>
<feature type="transmembrane region" description="Helical" evidence="7">
    <location>
        <begin position="180"/>
        <end position="202"/>
    </location>
</feature>
<evidence type="ECO:0000313" key="9">
    <source>
        <dbReference type="Proteomes" id="UP000645676"/>
    </source>
</evidence>
<feature type="transmembrane region" description="Helical" evidence="7">
    <location>
        <begin position="6"/>
        <end position="27"/>
    </location>
</feature>
<evidence type="ECO:0000256" key="4">
    <source>
        <dbReference type="ARBA" id="ARBA00022692"/>
    </source>
</evidence>
<comment type="caution">
    <text evidence="8">The sequence shown here is derived from an EMBL/GenBank/DDBJ whole genome shotgun (WGS) entry which is preliminary data.</text>
</comment>
<dbReference type="EMBL" id="DUJR01000005">
    <property type="protein sequence ID" value="HII59205.1"/>
    <property type="molecule type" value="Genomic_DNA"/>
</dbReference>
<dbReference type="InterPro" id="IPR002751">
    <property type="entry name" value="CbiM/NikMN"/>
</dbReference>
<reference evidence="8" key="1">
    <citation type="journal article" date="2020" name="bioRxiv">
        <title>A rank-normalized archaeal taxonomy based on genome phylogeny resolves widespread incomplete and uneven classifications.</title>
        <authorList>
            <person name="Rinke C."/>
            <person name="Chuvochina M."/>
            <person name="Mussig A.J."/>
            <person name="Chaumeil P.-A."/>
            <person name="Waite D.W."/>
            <person name="Whitman W.B."/>
            <person name="Parks D.H."/>
            <person name="Hugenholtz P."/>
        </authorList>
    </citation>
    <scope>NUCLEOTIDE SEQUENCE</scope>
    <source>
        <strain evidence="8">UBA8849</strain>
    </source>
</reference>
<dbReference type="PANTHER" id="PTHR34229">
    <property type="entry name" value="METAL TRANSPORT PROTEIN HI_1621-RELATED"/>
    <property type="match status" value="1"/>
</dbReference>
<dbReference type="GO" id="GO:0000041">
    <property type="term" value="P:transition metal ion transport"/>
    <property type="evidence" value="ECO:0007669"/>
    <property type="project" value="InterPro"/>
</dbReference>
<comment type="subcellular location">
    <subcellularLocation>
        <location evidence="1">Cell membrane</location>
        <topology evidence="1">Multi-pass membrane protein</topology>
    </subcellularLocation>
</comment>
<dbReference type="GO" id="GO:0005886">
    <property type="term" value="C:plasma membrane"/>
    <property type="evidence" value="ECO:0007669"/>
    <property type="project" value="UniProtKB-SubCell"/>
</dbReference>
<dbReference type="NCBIfam" id="NF008873">
    <property type="entry name" value="PRK11909.1"/>
    <property type="match status" value="1"/>
</dbReference>
<sequence length="222" mass="23948">MHIPDGYLGPITCAFFYLIMIPIWYKSIKELKKLDPRKLPLLGVLTAFSFLVMMFNLPVPDGTTAHMVGGTLIAILMDNPWVATIAISIVLIIQAIFFGDGGITCIGANCFNMGVVLPFVGYYVYKFLRDKVGEVIASGIGAYVGIVAAAIVAGFEFGLQPFIEPGYCPYPFTVSVPAMAFAHLITAGPAAAVVTAIVVWYVKKVRPDLFTSKEQQVSGVNA</sequence>
<dbReference type="OMA" id="MMFNLPV"/>
<gene>
    <name evidence="8" type="primary">cbiM</name>
    <name evidence="8" type="ORF">HA335_01275</name>
</gene>
<dbReference type="Pfam" id="PF01891">
    <property type="entry name" value="CbiM"/>
    <property type="match status" value="1"/>
</dbReference>
<feature type="transmembrane region" description="Helical" evidence="7">
    <location>
        <begin position="39"/>
        <end position="59"/>
    </location>
</feature>
<evidence type="ECO:0000256" key="6">
    <source>
        <dbReference type="ARBA" id="ARBA00023136"/>
    </source>
</evidence>
<keyword evidence="3" id="KW-1003">Cell membrane</keyword>
<feature type="transmembrane region" description="Helical" evidence="7">
    <location>
        <begin position="136"/>
        <end position="159"/>
    </location>
</feature>
<keyword evidence="2" id="KW-0813">Transport</keyword>
<protein>
    <submittedName>
        <fullName evidence="8">Cobalt transporter CbiM</fullName>
    </submittedName>
</protein>
<organism evidence="8 9">
    <name type="scientific">Methanocaldococcus jannaschii</name>
    <dbReference type="NCBI Taxonomy" id="2190"/>
    <lineage>
        <taxon>Archaea</taxon>
        <taxon>Methanobacteriati</taxon>
        <taxon>Methanobacteriota</taxon>
        <taxon>Methanomada group</taxon>
        <taxon>Methanococci</taxon>
        <taxon>Methanococcales</taxon>
        <taxon>Methanocaldococcaceae</taxon>
        <taxon>Methanocaldococcus</taxon>
    </lineage>
</organism>
<keyword evidence="6 7" id="KW-0472">Membrane</keyword>
<evidence type="ECO:0000256" key="5">
    <source>
        <dbReference type="ARBA" id="ARBA00022989"/>
    </source>
</evidence>
<dbReference type="RefSeq" id="WP_010871093.1">
    <property type="nucleotide sequence ID" value="NC_000909.1"/>
</dbReference>
<keyword evidence="5 7" id="KW-1133">Transmembrane helix</keyword>
<feature type="transmembrane region" description="Helical" evidence="7">
    <location>
        <begin position="79"/>
        <end position="99"/>
    </location>
</feature>
<dbReference type="AlphaFoldDB" id="A0A832STD6"/>
<name>A0A832STD6_9EURY</name>
<dbReference type="GeneID" id="1452477"/>
<dbReference type="PANTHER" id="PTHR34229:SF1">
    <property type="entry name" value="METAL TRANSPORT PROTEIN HI_1621-RELATED"/>
    <property type="match status" value="1"/>
</dbReference>
<keyword evidence="4 7" id="KW-0812">Transmembrane</keyword>
<feature type="transmembrane region" description="Helical" evidence="7">
    <location>
        <begin position="106"/>
        <end position="124"/>
    </location>
</feature>
<evidence type="ECO:0000313" key="8">
    <source>
        <dbReference type="EMBL" id="HII59205.1"/>
    </source>
</evidence>
<accession>A0A832STD6</accession>
<proteinExistence type="predicted"/>